<sequence length="86" mass="9544">MPPRGTRCTLLHGRVDATAPELPEAWTCTPGHSLWVGDTPRIPRPEVKSQELTGVSRRGRRLDGRPLRAWPRPRNPEGIPTCEVSG</sequence>
<keyword evidence="3" id="KW-1185">Reference proteome</keyword>
<dbReference type="KEGG" id="mym:A176_002865"/>
<name>A0A0H4WWG5_9BACT</name>
<evidence type="ECO:0000313" key="2">
    <source>
        <dbReference type="EMBL" id="AKQ65953.1"/>
    </source>
</evidence>
<gene>
    <name evidence="2" type="ORF">A176_002865</name>
</gene>
<reference evidence="2 3" key="1">
    <citation type="journal article" date="2016" name="PLoS ONE">
        <title>Complete Genome Sequence and Comparative Genomics of a Novel Myxobacterium Myxococcus hansupus.</title>
        <authorList>
            <person name="Sharma G."/>
            <person name="Narwani T."/>
            <person name="Subramanian S."/>
        </authorList>
    </citation>
    <scope>NUCLEOTIDE SEQUENCE [LARGE SCALE GENOMIC DNA]</scope>
    <source>
        <strain evidence="3">mixupus</strain>
    </source>
</reference>
<evidence type="ECO:0000313" key="3">
    <source>
        <dbReference type="Proteomes" id="UP000009026"/>
    </source>
</evidence>
<dbReference type="Proteomes" id="UP000009026">
    <property type="component" value="Chromosome"/>
</dbReference>
<proteinExistence type="predicted"/>
<dbReference type="EMBL" id="CP012109">
    <property type="protein sequence ID" value="AKQ65953.1"/>
    <property type="molecule type" value="Genomic_DNA"/>
</dbReference>
<feature type="region of interest" description="Disordered" evidence="1">
    <location>
        <begin position="51"/>
        <end position="86"/>
    </location>
</feature>
<dbReference type="AlphaFoldDB" id="A0A0H4WWG5"/>
<protein>
    <submittedName>
        <fullName evidence="2">Uncharacterized protein</fullName>
    </submittedName>
</protein>
<dbReference type="STRING" id="1297742.A176_002865"/>
<accession>A0A0H4WWG5</accession>
<evidence type="ECO:0000256" key="1">
    <source>
        <dbReference type="SAM" id="MobiDB-lite"/>
    </source>
</evidence>
<organism evidence="2 3">
    <name type="scientific">Pseudomyxococcus hansupus</name>
    <dbReference type="NCBI Taxonomy" id="1297742"/>
    <lineage>
        <taxon>Bacteria</taxon>
        <taxon>Pseudomonadati</taxon>
        <taxon>Myxococcota</taxon>
        <taxon>Myxococcia</taxon>
        <taxon>Myxococcales</taxon>
        <taxon>Cystobacterineae</taxon>
        <taxon>Myxococcaceae</taxon>
        <taxon>Pseudomyxococcus</taxon>
    </lineage>
</organism>